<feature type="compositionally biased region" description="Acidic residues" evidence="1">
    <location>
        <begin position="76"/>
        <end position="85"/>
    </location>
</feature>
<proteinExistence type="predicted"/>
<evidence type="ECO:0000256" key="1">
    <source>
        <dbReference type="SAM" id="MobiDB-lite"/>
    </source>
</evidence>
<dbReference type="AlphaFoldDB" id="A0A822YC95"/>
<keyword evidence="3" id="KW-1185">Reference proteome</keyword>
<feature type="region of interest" description="Disordered" evidence="1">
    <location>
        <begin position="1"/>
        <end position="23"/>
    </location>
</feature>
<comment type="caution">
    <text evidence="2">The sequence shown here is derived from an EMBL/GenBank/DDBJ whole genome shotgun (WGS) entry which is preliminary data.</text>
</comment>
<dbReference type="EMBL" id="DUZY01000002">
    <property type="protein sequence ID" value="DAD28625.1"/>
    <property type="molecule type" value="Genomic_DNA"/>
</dbReference>
<feature type="region of interest" description="Disordered" evidence="1">
    <location>
        <begin position="49"/>
        <end position="117"/>
    </location>
</feature>
<organism evidence="2 3">
    <name type="scientific">Nelumbo nucifera</name>
    <name type="common">Sacred lotus</name>
    <dbReference type="NCBI Taxonomy" id="4432"/>
    <lineage>
        <taxon>Eukaryota</taxon>
        <taxon>Viridiplantae</taxon>
        <taxon>Streptophyta</taxon>
        <taxon>Embryophyta</taxon>
        <taxon>Tracheophyta</taxon>
        <taxon>Spermatophyta</taxon>
        <taxon>Magnoliopsida</taxon>
        <taxon>Proteales</taxon>
        <taxon>Nelumbonaceae</taxon>
        <taxon>Nelumbo</taxon>
    </lineage>
</organism>
<accession>A0A822YC95</accession>
<protein>
    <submittedName>
        <fullName evidence="2">Uncharacterized protein</fullName>
    </submittedName>
</protein>
<feature type="compositionally biased region" description="Polar residues" evidence="1">
    <location>
        <begin position="101"/>
        <end position="111"/>
    </location>
</feature>
<feature type="compositionally biased region" description="Acidic residues" evidence="1">
    <location>
        <begin position="12"/>
        <end position="23"/>
    </location>
</feature>
<evidence type="ECO:0000313" key="2">
    <source>
        <dbReference type="EMBL" id="DAD28625.1"/>
    </source>
</evidence>
<dbReference type="Proteomes" id="UP000607653">
    <property type="component" value="Unassembled WGS sequence"/>
</dbReference>
<evidence type="ECO:0000313" key="3">
    <source>
        <dbReference type="Proteomes" id="UP000607653"/>
    </source>
</evidence>
<gene>
    <name evidence="2" type="ORF">HUJ06_030093</name>
</gene>
<reference evidence="2 3" key="1">
    <citation type="journal article" date="2020" name="Mol. Biol. Evol.">
        <title>Distinct Expression and Methylation Patterns for Genes with Different Fates following a Single Whole-Genome Duplication in Flowering Plants.</title>
        <authorList>
            <person name="Shi T."/>
            <person name="Rahmani R.S."/>
            <person name="Gugger P.F."/>
            <person name="Wang M."/>
            <person name="Li H."/>
            <person name="Zhang Y."/>
            <person name="Li Z."/>
            <person name="Wang Q."/>
            <person name="Van de Peer Y."/>
            <person name="Marchal K."/>
            <person name="Chen J."/>
        </authorList>
    </citation>
    <scope>NUCLEOTIDE SEQUENCE [LARGE SCALE GENOMIC DNA]</scope>
    <source>
        <tissue evidence="2">Leaf</tissue>
    </source>
</reference>
<name>A0A822YC95_NELNU</name>
<sequence>MVRIVGVPIQEENGEFESDEENPQWEKWEKVFKIRVAIDIIKPLALGNWERDEEGNAQCGERQPEIFRRRRHETTEDNEEDDDDDQRMTDGGKWECGGDDFSSSQIRNSIQADVDNF</sequence>